<dbReference type="PANTHER" id="PTHR21600">
    <property type="entry name" value="MITOCHONDRIAL RNA PSEUDOURIDINE SYNTHASE"/>
    <property type="match status" value="1"/>
</dbReference>
<evidence type="ECO:0000259" key="2">
    <source>
        <dbReference type="Pfam" id="PF00849"/>
    </source>
</evidence>
<dbReference type="Pfam" id="PF00849">
    <property type="entry name" value="PseudoU_synth_2"/>
    <property type="match status" value="1"/>
</dbReference>
<dbReference type="EMBL" id="JAPDOB010000002">
    <property type="protein sequence ID" value="MCW3798388.1"/>
    <property type="molecule type" value="Genomic_DNA"/>
</dbReference>
<dbReference type="Proteomes" id="UP001526246">
    <property type="component" value="Unassembled WGS sequence"/>
</dbReference>
<proteinExistence type="inferred from homology"/>
<accession>A0ABT3JH49</accession>
<dbReference type="PANTHER" id="PTHR21600:SF44">
    <property type="entry name" value="RIBOSOMAL LARGE SUBUNIT PSEUDOURIDINE SYNTHASE D"/>
    <property type="match status" value="1"/>
</dbReference>
<organism evidence="3 4">
    <name type="scientific">Sphingomonas arvum</name>
    <dbReference type="NCBI Taxonomy" id="2992113"/>
    <lineage>
        <taxon>Bacteria</taxon>
        <taxon>Pseudomonadati</taxon>
        <taxon>Pseudomonadota</taxon>
        <taxon>Alphaproteobacteria</taxon>
        <taxon>Sphingomonadales</taxon>
        <taxon>Sphingomonadaceae</taxon>
        <taxon>Sphingomonas</taxon>
    </lineage>
</organism>
<dbReference type="Gene3D" id="3.30.2350.10">
    <property type="entry name" value="Pseudouridine synthase"/>
    <property type="match status" value="1"/>
</dbReference>
<comment type="caution">
    <text evidence="3">The sequence shown here is derived from an EMBL/GenBank/DDBJ whole genome shotgun (WGS) entry which is preliminary data.</text>
</comment>
<dbReference type="InterPro" id="IPR006145">
    <property type="entry name" value="PsdUridine_synth_RsuA/RluA"/>
</dbReference>
<sequence length="227" mass="24870">MSLSDRILFIDGEALVIDKPAGLPVDRPRSGGPSIEGRIDELKAGFQRPPVPMHRLDQDTSGCLLLARHQKAVKRFQASFEAGEVRKSYLAVVAGELVDDEAAIDLPLAKVSTARDGWRMEIDEGGKPALTRWRRIASAEGQTLLELRPETGRTHQLRIHAARGLLAPIVGDPVYGGARSGGGVMAGPDCGMLLHAWRLAVPREPHDEIDVTAHVPERFGRWRDYLP</sequence>
<gene>
    <name evidence="3" type="ORF">OMW55_11290</name>
</gene>
<dbReference type="CDD" id="cd02869">
    <property type="entry name" value="PseudoU_synth_RluA_like"/>
    <property type="match status" value="1"/>
</dbReference>
<keyword evidence="4" id="KW-1185">Reference proteome</keyword>
<evidence type="ECO:0000313" key="4">
    <source>
        <dbReference type="Proteomes" id="UP001526246"/>
    </source>
</evidence>
<feature type="domain" description="Pseudouridine synthase RsuA/RluA-like" evidence="2">
    <location>
        <begin position="15"/>
        <end position="162"/>
    </location>
</feature>
<protein>
    <submittedName>
        <fullName evidence="3">RNA pseudouridine synthase</fullName>
    </submittedName>
</protein>
<name>A0ABT3JH49_9SPHN</name>
<dbReference type="RefSeq" id="WP_264883212.1">
    <property type="nucleotide sequence ID" value="NZ_JAPDOB010000002.1"/>
</dbReference>
<dbReference type="InterPro" id="IPR020103">
    <property type="entry name" value="PsdUridine_synth_cat_dom_sf"/>
</dbReference>
<reference evidence="3 4" key="1">
    <citation type="submission" date="2022-10" db="EMBL/GenBank/DDBJ databases">
        <title>Sphingomonas sp.</title>
        <authorList>
            <person name="Jin C."/>
        </authorList>
    </citation>
    <scope>NUCLEOTIDE SEQUENCE [LARGE SCALE GENOMIC DNA]</scope>
    <source>
        <strain evidence="3 4">BN140010</strain>
    </source>
</reference>
<evidence type="ECO:0000313" key="3">
    <source>
        <dbReference type="EMBL" id="MCW3798388.1"/>
    </source>
</evidence>
<dbReference type="SUPFAM" id="SSF55120">
    <property type="entry name" value="Pseudouridine synthase"/>
    <property type="match status" value="1"/>
</dbReference>
<dbReference type="InterPro" id="IPR050188">
    <property type="entry name" value="RluA_PseudoU_synthase"/>
</dbReference>
<comment type="similarity">
    <text evidence="1">Belongs to the pseudouridine synthase RluA family.</text>
</comment>
<evidence type="ECO:0000256" key="1">
    <source>
        <dbReference type="ARBA" id="ARBA00010876"/>
    </source>
</evidence>